<dbReference type="Pfam" id="PF13639">
    <property type="entry name" value="zf-RING_2"/>
    <property type="match status" value="1"/>
</dbReference>
<accession>A0AAV8STN9</accession>
<dbReference type="InterPro" id="IPR001841">
    <property type="entry name" value="Znf_RING"/>
</dbReference>
<keyword evidence="5" id="KW-0862">Zinc</keyword>
<dbReference type="EC" id="2.3.2.27" evidence="2"/>
<dbReference type="EMBL" id="JAIWQS010000009">
    <property type="protein sequence ID" value="KAJ8755423.1"/>
    <property type="molecule type" value="Genomic_DNA"/>
</dbReference>
<proteinExistence type="predicted"/>
<keyword evidence="3" id="KW-0479">Metal-binding</keyword>
<name>A0AAV8STN9_9ROSI</name>
<dbReference type="SMART" id="SM00184">
    <property type="entry name" value="RING"/>
    <property type="match status" value="1"/>
</dbReference>
<dbReference type="Gene3D" id="3.30.40.10">
    <property type="entry name" value="Zinc/RING finger domain, C3HC4 (zinc finger)"/>
    <property type="match status" value="1"/>
</dbReference>
<dbReference type="GO" id="GO:0061630">
    <property type="term" value="F:ubiquitin protein ligase activity"/>
    <property type="evidence" value="ECO:0007669"/>
    <property type="project" value="UniProtKB-EC"/>
</dbReference>
<evidence type="ECO:0000256" key="4">
    <source>
        <dbReference type="ARBA" id="ARBA00022771"/>
    </source>
</evidence>
<dbReference type="GO" id="GO:0008270">
    <property type="term" value="F:zinc ion binding"/>
    <property type="evidence" value="ECO:0007669"/>
    <property type="project" value="UniProtKB-KW"/>
</dbReference>
<comment type="caution">
    <text evidence="8">The sequence shown here is derived from an EMBL/GenBank/DDBJ whole genome shotgun (WGS) entry which is preliminary data.</text>
</comment>
<dbReference type="PANTHER" id="PTHR15710">
    <property type="entry name" value="E3 UBIQUITIN-PROTEIN LIGASE PRAJA"/>
    <property type="match status" value="1"/>
</dbReference>
<evidence type="ECO:0000259" key="7">
    <source>
        <dbReference type="PROSITE" id="PS50089"/>
    </source>
</evidence>
<evidence type="ECO:0000256" key="5">
    <source>
        <dbReference type="ARBA" id="ARBA00022833"/>
    </source>
</evidence>
<dbReference type="Proteomes" id="UP001159364">
    <property type="component" value="Linkage Group LG09"/>
</dbReference>
<evidence type="ECO:0000256" key="3">
    <source>
        <dbReference type="ARBA" id="ARBA00022723"/>
    </source>
</evidence>
<dbReference type="CDD" id="cd16448">
    <property type="entry name" value="RING-H2"/>
    <property type="match status" value="1"/>
</dbReference>
<evidence type="ECO:0000256" key="2">
    <source>
        <dbReference type="ARBA" id="ARBA00012483"/>
    </source>
</evidence>
<feature type="domain" description="RING-type" evidence="7">
    <location>
        <begin position="164"/>
        <end position="205"/>
    </location>
</feature>
<keyword evidence="9" id="KW-1185">Reference proteome</keyword>
<reference evidence="8 9" key="1">
    <citation type="submission" date="2021-09" db="EMBL/GenBank/DDBJ databases">
        <title>Genomic insights and catalytic innovation underlie evolution of tropane alkaloids biosynthesis.</title>
        <authorList>
            <person name="Wang Y.-J."/>
            <person name="Tian T."/>
            <person name="Huang J.-P."/>
            <person name="Huang S.-X."/>
        </authorList>
    </citation>
    <scope>NUCLEOTIDE SEQUENCE [LARGE SCALE GENOMIC DNA]</scope>
    <source>
        <strain evidence="8">KIB-2018</strain>
        <tissue evidence="8">Leaf</tissue>
    </source>
</reference>
<evidence type="ECO:0000313" key="8">
    <source>
        <dbReference type="EMBL" id="KAJ8755423.1"/>
    </source>
</evidence>
<dbReference type="AlphaFoldDB" id="A0AAV8STN9"/>
<dbReference type="SUPFAM" id="SSF57850">
    <property type="entry name" value="RING/U-box"/>
    <property type="match status" value="1"/>
</dbReference>
<protein>
    <recommendedName>
        <fullName evidence="2">RING-type E3 ubiquitin transferase</fullName>
        <ecNumber evidence="2">2.3.2.27</ecNumber>
    </recommendedName>
</protein>
<dbReference type="GO" id="GO:0005737">
    <property type="term" value="C:cytoplasm"/>
    <property type="evidence" value="ECO:0007669"/>
    <property type="project" value="TreeGrafter"/>
</dbReference>
<evidence type="ECO:0000256" key="1">
    <source>
        <dbReference type="ARBA" id="ARBA00000900"/>
    </source>
</evidence>
<keyword evidence="4 6" id="KW-0863">Zinc-finger</keyword>
<evidence type="ECO:0000313" key="9">
    <source>
        <dbReference type="Proteomes" id="UP001159364"/>
    </source>
</evidence>
<sequence length="253" mass="29221">MDDRQDQSFAPQICMDVKCSKSELDDDDGESPYSVLFILRPSSGTIDIWHSGTEVRTQLKRDPVQLTVQDLVDSDKSCSTRGLLSSLLSPFLSEFPELVDMLIKNALDQIGEAAQNEDEKCRWTVHVDVLMVRRYCGPQVRAETVRWSDIESLETMIVQEEDRCVMCLGKLKVGWRGTRTPCKHVFHHQCIVQWLTLRYRCPLCRYEMPRPSYMLPRAEASNHEAPQTYETGDYERYSIQETNGLYTPSLWTN</sequence>
<dbReference type="PANTHER" id="PTHR15710:SF243">
    <property type="entry name" value="E3 UBIQUITIN-PROTEIN LIGASE PRAJA-2 ISOFORM X1"/>
    <property type="match status" value="1"/>
</dbReference>
<dbReference type="GO" id="GO:0016567">
    <property type="term" value="P:protein ubiquitination"/>
    <property type="evidence" value="ECO:0007669"/>
    <property type="project" value="TreeGrafter"/>
</dbReference>
<gene>
    <name evidence="8" type="ORF">K2173_019221</name>
</gene>
<evidence type="ECO:0000256" key="6">
    <source>
        <dbReference type="PROSITE-ProRule" id="PRU00175"/>
    </source>
</evidence>
<organism evidence="8 9">
    <name type="scientific">Erythroxylum novogranatense</name>
    <dbReference type="NCBI Taxonomy" id="1862640"/>
    <lineage>
        <taxon>Eukaryota</taxon>
        <taxon>Viridiplantae</taxon>
        <taxon>Streptophyta</taxon>
        <taxon>Embryophyta</taxon>
        <taxon>Tracheophyta</taxon>
        <taxon>Spermatophyta</taxon>
        <taxon>Magnoliopsida</taxon>
        <taxon>eudicotyledons</taxon>
        <taxon>Gunneridae</taxon>
        <taxon>Pentapetalae</taxon>
        <taxon>rosids</taxon>
        <taxon>fabids</taxon>
        <taxon>Malpighiales</taxon>
        <taxon>Erythroxylaceae</taxon>
        <taxon>Erythroxylum</taxon>
    </lineage>
</organism>
<dbReference type="InterPro" id="IPR013083">
    <property type="entry name" value="Znf_RING/FYVE/PHD"/>
</dbReference>
<dbReference type="PROSITE" id="PS50089">
    <property type="entry name" value="ZF_RING_2"/>
    <property type="match status" value="1"/>
</dbReference>
<comment type="catalytic activity">
    <reaction evidence="1">
        <text>S-ubiquitinyl-[E2 ubiquitin-conjugating enzyme]-L-cysteine + [acceptor protein]-L-lysine = [E2 ubiquitin-conjugating enzyme]-L-cysteine + N(6)-ubiquitinyl-[acceptor protein]-L-lysine.</text>
        <dbReference type="EC" id="2.3.2.27"/>
    </reaction>
</comment>